<gene>
    <name evidence="1" type="ORF">RRG08_065010</name>
</gene>
<sequence>MQQQDADFFFACPSQPFFQTNGNNIVLTNDGGTDDNPIVVPEIHEPPRSPELFTPPALKVTAAPPPSQLPGKLTYTSVPSANNIMIFDEVMYYLLDDFGLTADMGVMHRDAREAINFGTTIEYTAAISGQENVHLLSVRVPQILTYDEMVITIYMDMTDELVTAIQGENIYVRTQHGMSVIPRRPCMINSHTKYHEVPISRR</sequence>
<accession>A0AAE1DY80</accession>
<comment type="caution">
    <text evidence="1">The sequence shown here is derived from an EMBL/GenBank/DDBJ whole genome shotgun (WGS) entry which is preliminary data.</text>
</comment>
<dbReference type="EMBL" id="JAWDGP010001903">
    <property type="protein sequence ID" value="KAK3787097.1"/>
    <property type="molecule type" value="Genomic_DNA"/>
</dbReference>
<organism evidence="1 2">
    <name type="scientific">Elysia crispata</name>
    <name type="common">lettuce slug</name>
    <dbReference type="NCBI Taxonomy" id="231223"/>
    <lineage>
        <taxon>Eukaryota</taxon>
        <taxon>Metazoa</taxon>
        <taxon>Spiralia</taxon>
        <taxon>Lophotrochozoa</taxon>
        <taxon>Mollusca</taxon>
        <taxon>Gastropoda</taxon>
        <taxon>Heterobranchia</taxon>
        <taxon>Euthyneura</taxon>
        <taxon>Panpulmonata</taxon>
        <taxon>Sacoglossa</taxon>
        <taxon>Placobranchoidea</taxon>
        <taxon>Plakobranchidae</taxon>
        <taxon>Elysia</taxon>
    </lineage>
</organism>
<evidence type="ECO:0000313" key="2">
    <source>
        <dbReference type="Proteomes" id="UP001283361"/>
    </source>
</evidence>
<dbReference type="AlphaFoldDB" id="A0AAE1DY80"/>
<proteinExistence type="predicted"/>
<evidence type="ECO:0000313" key="1">
    <source>
        <dbReference type="EMBL" id="KAK3787097.1"/>
    </source>
</evidence>
<protein>
    <submittedName>
        <fullName evidence="1">Uncharacterized protein</fullName>
    </submittedName>
</protein>
<name>A0AAE1DY80_9GAST</name>
<reference evidence="1" key="1">
    <citation type="journal article" date="2023" name="G3 (Bethesda)">
        <title>A reference genome for the long-term kleptoplast-retaining sea slug Elysia crispata morphotype clarki.</title>
        <authorList>
            <person name="Eastman K.E."/>
            <person name="Pendleton A.L."/>
            <person name="Shaikh M.A."/>
            <person name="Suttiyut T."/>
            <person name="Ogas R."/>
            <person name="Tomko P."/>
            <person name="Gavelis G."/>
            <person name="Widhalm J.R."/>
            <person name="Wisecaver J.H."/>
        </authorList>
    </citation>
    <scope>NUCLEOTIDE SEQUENCE</scope>
    <source>
        <strain evidence="1">ECLA1</strain>
    </source>
</reference>
<dbReference type="Proteomes" id="UP001283361">
    <property type="component" value="Unassembled WGS sequence"/>
</dbReference>
<keyword evidence="2" id="KW-1185">Reference proteome</keyword>